<feature type="transmembrane region" description="Helical" evidence="1">
    <location>
        <begin position="58"/>
        <end position="77"/>
    </location>
</feature>
<protein>
    <submittedName>
        <fullName evidence="2">Uncharacterized protein</fullName>
    </submittedName>
</protein>
<dbReference type="AlphaFoldDB" id="A0A412Q7L4"/>
<keyword evidence="1" id="KW-0812">Transmembrane</keyword>
<accession>A0A412Q7L4</accession>
<keyword evidence="1" id="KW-0472">Membrane</keyword>
<comment type="caution">
    <text evidence="2">The sequence shown here is derived from an EMBL/GenBank/DDBJ whole genome shotgun (WGS) entry which is preliminary data.</text>
</comment>
<feature type="transmembrane region" description="Helical" evidence="1">
    <location>
        <begin position="6"/>
        <end position="37"/>
    </location>
</feature>
<evidence type="ECO:0000313" key="3">
    <source>
        <dbReference type="Proteomes" id="UP000283833"/>
    </source>
</evidence>
<dbReference type="Proteomes" id="UP000283833">
    <property type="component" value="Unassembled WGS sequence"/>
</dbReference>
<sequence length="84" mass="9774">EYKNAAVLILGLLFLFLYLSSPVVICKIINLIGLSVPKKDHLQDLILVMWKKMKETELCMVQSPLFIGYFFLDLYFLRSHPKVL</sequence>
<reference evidence="2 3" key="1">
    <citation type="submission" date="2018-08" db="EMBL/GenBank/DDBJ databases">
        <title>A genome reference for cultivated species of the human gut microbiota.</title>
        <authorList>
            <person name="Zou Y."/>
            <person name="Xue W."/>
            <person name="Luo G."/>
        </authorList>
    </citation>
    <scope>NUCLEOTIDE SEQUENCE [LARGE SCALE GENOMIC DNA]</scope>
    <source>
        <strain evidence="2 3">AF18-14</strain>
    </source>
</reference>
<feature type="non-terminal residue" evidence="2">
    <location>
        <position position="1"/>
    </location>
</feature>
<evidence type="ECO:0000313" key="2">
    <source>
        <dbReference type="EMBL" id="RGT85624.1"/>
    </source>
</evidence>
<name>A0A412Q7L4_PHOVU</name>
<dbReference type="EMBL" id="QRXI01000075">
    <property type="protein sequence ID" value="RGT85624.1"/>
    <property type="molecule type" value="Genomic_DNA"/>
</dbReference>
<gene>
    <name evidence="2" type="ORF">DWX04_22285</name>
</gene>
<organism evidence="2 3">
    <name type="scientific">Phocaeicola vulgatus</name>
    <name type="common">Bacteroides vulgatus</name>
    <dbReference type="NCBI Taxonomy" id="821"/>
    <lineage>
        <taxon>Bacteria</taxon>
        <taxon>Pseudomonadati</taxon>
        <taxon>Bacteroidota</taxon>
        <taxon>Bacteroidia</taxon>
        <taxon>Bacteroidales</taxon>
        <taxon>Bacteroidaceae</taxon>
        <taxon>Phocaeicola</taxon>
    </lineage>
</organism>
<proteinExistence type="predicted"/>
<evidence type="ECO:0000256" key="1">
    <source>
        <dbReference type="SAM" id="Phobius"/>
    </source>
</evidence>
<keyword evidence="1" id="KW-1133">Transmembrane helix</keyword>